<dbReference type="CDD" id="cd00086">
    <property type="entry name" value="homeodomain"/>
    <property type="match status" value="1"/>
</dbReference>
<keyword evidence="7" id="KW-0812">Transmembrane</keyword>
<dbReference type="PANTHER" id="PTHR24327">
    <property type="entry name" value="HOMEOBOX PROTEIN"/>
    <property type="match status" value="1"/>
</dbReference>
<keyword evidence="1 4" id="KW-0238">DNA-binding</keyword>
<feature type="DNA-binding region" description="Homeobox" evidence="4">
    <location>
        <begin position="185"/>
        <end position="271"/>
    </location>
</feature>
<dbReference type="Gene3D" id="1.10.10.60">
    <property type="entry name" value="Homeodomain-like"/>
    <property type="match status" value="1"/>
</dbReference>
<dbReference type="PROSITE" id="PS50071">
    <property type="entry name" value="HOMEOBOX_2"/>
    <property type="match status" value="1"/>
</dbReference>
<dbReference type="SMART" id="SM00389">
    <property type="entry name" value="HOX"/>
    <property type="match status" value="1"/>
</dbReference>
<dbReference type="EMBL" id="UYSG01000989">
    <property type="protein sequence ID" value="VDL30803.1"/>
    <property type="molecule type" value="Genomic_DNA"/>
</dbReference>
<evidence type="ECO:0000256" key="3">
    <source>
        <dbReference type="ARBA" id="ARBA00023242"/>
    </source>
</evidence>
<feature type="domain" description="Homeobox" evidence="8">
    <location>
        <begin position="183"/>
        <end position="270"/>
    </location>
</feature>
<feature type="region of interest" description="Disordered" evidence="6">
    <location>
        <begin position="89"/>
        <end position="181"/>
    </location>
</feature>
<dbReference type="SUPFAM" id="SSF46689">
    <property type="entry name" value="Homeodomain-like"/>
    <property type="match status" value="1"/>
</dbReference>
<evidence type="ECO:0000313" key="11">
    <source>
        <dbReference type="WBParaSite" id="HDID_0000333701-mRNA-1"/>
    </source>
</evidence>
<protein>
    <submittedName>
        <fullName evidence="11">Homeobox domain-containing protein</fullName>
    </submittedName>
</protein>
<dbReference type="OrthoDB" id="6268633at2759"/>
<proteinExistence type="predicted"/>
<dbReference type="InterPro" id="IPR050460">
    <property type="entry name" value="Distal-less_Homeobox_TF"/>
</dbReference>
<accession>A0A0R3SEW2</accession>
<keyword evidence="7" id="KW-1133">Transmembrane helix</keyword>
<dbReference type="InterPro" id="IPR009057">
    <property type="entry name" value="Homeodomain-like_sf"/>
</dbReference>
<keyword evidence="7" id="KW-0472">Membrane</keyword>
<gene>
    <name evidence="9" type="ORF">HDID_LOCUS3335</name>
</gene>
<dbReference type="WBParaSite" id="HDID_0000333701-mRNA-1">
    <property type="protein sequence ID" value="HDID_0000333701-mRNA-1"/>
    <property type="gene ID" value="HDID_0000333701"/>
</dbReference>
<feature type="compositionally biased region" description="Polar residues" evidence="6">
    <location>
        <begin position="94"/>
        <end position="104"/>
    </location>
</feature>
<sequence length="296" mass="32982">MLGSADRDALCSLSILLGNHRNALSCAVKPLSTLLLPDKYAPCMVPTIPSPKELLSPNWGLSRPREYVKLLEGLISSWRMFATKREVHVREDSSSYPSSANNETPGLDDLTELDEGNFKESSSCSPPNSPSTTNSLLSPNSSDAIGAASSSNGTRLTPASSVDTSRGKSDSPDVGKTRNSRAKRYRKARAYFQPHHLCALESFYKQQTYLSTHDRELLAQRLNLSEDRVSFQSSGMLLFIFVSFLTFLFLLYLLKIRTWFQNRRMKEKRKPRLSNVSSVAALNLSVNKGIMEHSDI</sequence>
<comment type="subcellular location">
    <subcellularLocation>
        <location evidence="4 5">Nucleus</location>
    </subcellularLocation>
</comment>
<evidence type="ECO:0000256" key="6">
    <source>
        <dbReference type="SAM" id="MobiDB-lite"/>
    </source>
</evidence>
<feature type="compositionally biased region" description="Low complexity" evidence="6">
    <location>
        <begin position="121"/>
        <end position="142"/>
    </location>
</feature>
<feature type="compositionally biased region" description="Polar residues" evidence="6">
    <location>
        <begin position="148"/>
        <end position="164"/>
    </location>
</feature>
<dbReference type="GO" id="GO:0000978">
    <property type="term" value="F:RNA polymerase II cis-regulatory region sequence-specific DNA binding"/>
    <property type="evidence" value="ECO:0007669"/>
    <property type="project" value="TreeGrafter"/>
</dbReference>
<evidence type="ECO:0000256" key="2">
    <source>
        <dbReference type="ARBA" id="ARBA00023155"/>
    </source>
</evidence>
<evidence type="ECO:0000256" key="7">
    <source>
        <dbReference type="SAM" id="Phobius"/>
    </source>
</evidence>
<feature type="compositionally biased region" description="Basic and acidic residues" evidence="6">
    <location>
        <begin position="165"/>
        <end position="176"/>
    </location>
</feature>
<dbReference type="GO" id="GO:0000981">
    <property type="term" value="F:DNA-binding transcription factor activity, RNA polymerase II-specific"/>
    <property type="evidence" value="ECO:0007669"/>
    <property type="project" value="TreeGrafter"/>
</dbReference>
<dbReference type="InterPro" id="IPR001356">
    <property type="entry name" value="HD"/>
</dbReference>
<dbReference type="Pfam" id="PF00046">
    <property type="entry name" value="Homeodomain"/>
    <property type="match status" value="1"/>
</dbReference>
<dbReference type="Proteomes" id="UP000274504">
    <property type="component" value="Unassembled WGS sequence"/>
</dbReference>
<evidence type="ECO:0000256" key="4">
    <source>
        <dbReference type="PROSITE-ProRule" id="PRU00108"/>
    </source>
</evidence>
<evidence type="ECO:0000313" key="9">
    <source>
        <dbReference type="EMBL" id="VDL30803.1"/>
    </source>
</evidence>
<dbReference type="AlphaFoldDB" id="A0A0R3SEW2"/>
<evidence type="ECO:0000259" key="8">
    <source>
        <dbReference type="PROSITE" id="PS50071"/>
    </source>
</evidence>
<organism evidence="11">
    <name type="scientific">Hymenolepis diminuta</name>
    <name type="common">Rat tapeworm</name>
    <dbReference type="NCBI Taxonomy" id="6216"/>
    <lineage>
        <taxon>Eukaryota</taxon>
        <taxon>Metazoa</taxon>
        <taxon>Spiralia</taxon>
        <taxon>Lophotrochozoa</taxon>
        <taxon>Platyhelminthes</taxon>
        <taxon>Cestoda</taxon>
        <taxon>Eucestoda</taxon>
        <taxon>Cyclophyllidea</taxon>
        <taxon>Hymenolepididae</taxon>
        <taxon>Hymenolepis</taxon>
    </lineage>
</organism>
<keyword evidence="2 4" id="KW-0371">Homeobox</keyword>
<evidence type="ECO:0000256" key="5">
    <source>
        <dbReference type="RuleBase" id="RU000682"/>
    </source>
</evidence>
<evidence type="ECO:0000313" key="10">
    <source>
        <dbReference type="Proteomes" id="UP000274504"/>
    </source>
</evidence>
<reference evidence="11" key="1">
    <citation type="submission" date="2017-02" db="UniProtKB">
        <authorList>
            <consortium name="WormBaseParasite"/>
        </authorList>
    </citation>
    <scope>IDENTIFICATION</scope>
</reference>
<keyword evidence="3 4" id="KW-0539">Nucleus</keyword>
<dbReference type="PANTHER" id="PTHR24327:SF41">
    <property type="entry name" value="BRAIN-SPECIFIC HOMEOBOX PROTEIN"/>
    <property type="match status" value="1"/>
</dbReference>
<evidence type="ECO:0000256" key="1">
    <source>
        <dbReference type="ARBA" id="ARBA00023125"/>
    </source>
</evidence>
<dbReference type="GO" id="GO:0005634">
    <property type="term" value="C:nucleus"/>
    <property type="evidence" value="ECO:0007669"/>
    <property type="project" value="UniProtKB-SubCell"/>
</dbReference>
<dbReference type="STRING" id="6216.A0A0R3SEW2"/>
<feature type="transmembrane region" description="Helical" evidence="7">
    <location>
        <begin position="235"/>
        <end position="254"/>
    </location>
</feature>
<reference evidence="9 10" key="2">
    <citation type="submission" date="2018-11" db="EMBL/GenBank/DDBJ databases">
        <authorList>
            <consortium name="Pathogen Informatics"/>
        </authorList>
    </citation>
    <scope>NUCLEOTIDE SEQUENCE [LARGE SCALE GENOMIC DNA]</scope>
</reference>
<name>A0A0R3SEW2_HYMDI</name>